<name>A0AAD7Y989_MYTSE</name>
<sequence length="251" mass="29187">MALLFSVVTVENENAFKYGLSTLHAWIRFMEMILHISYNLGFEKWSATTPENKQLKEDKKKYVQKRFREVLGLHIDKPRQGSGNSNDGNTARRFFQNYQCSAEITGIDEELIKRLYVILQTMSSGYPINAEKFGQYTLITAQLYVSKYKWYYMPSSVHKVLIHGAKIIEHYAVLPIGQLSEDAQEARNKDYKKYRLHHARKCSRSATNEDVLHILLYTSDPYISSLNKPSFLISKELFDEVKELLEIKGDE</sequence>
<protein>
    <submittedName>
        <fullName evidence="1">Uncharacterized protein</fullName>
    </submittedName>
</protein>
<dbReference type="Proteomes" id="UP001231518">
    <property type="component" value="Chromosome 28"/>
</dbReference>
<dbReference type="EMBL" id="JARGEI010000027">
    <property type="protein sequence ID" value="KAJ8707583.1"/>
    <property type="molecule type" value="Genomic_DNA"/>
</dbReference>
<organism evidence="1 2">
    <name type="scientific">Mythimna separata</name>
    <name type="common">Oriental armyworm</name>
    <name type="synonym">Pseudaletia separata</name>
    <dbReference type="NCBI Taxonomy" id="271217"/>
    <lineage>
        <taxon>Eukaryota</taxon>
        <taxon>Metazoa</taxon>
        <taxon>Ecdysozoa</taxon>
        <taxon>Arthropoda</taxon>
        <taxon>Hexapoda</taxon>
        <taxon>Insecta</taxon>
        <taxon>Pterygota</taxon>
        <taxon>Neoptera</taxon>
        <taxon>Endopterygota</taxon>
        <taxon>Lepidoptera</taxon>
        <taxon>Glossata</taxon>
        <taxon>Ditrysia</taxon>
        <taxon>Noctuoidea</taxon>
        <taxon>Noctuidae</taxon>
        <taxon>Noctuinae</taxon>
        <taxon>Hadenini</taxon>
        <taxon>Mythimna</taxon>
    </lineage>
</organism>
<proteinExistence type="predicted"/>
<evidence type="ECO:0000313" key="1">
    <source>
        <dbReference type="EMBL" id="KAJ8707583.1"/>
    </source>
</evidence>
<gene>
    <name evidence="1" type="ORF">PYW07_011260</name>
</gene>
<dbReference type="AlphaFoldDB" id="A0AAD7Y989"/>
<accession>A0AAD7Y989</accession>
<comment type="caution">
    <text evidence="1">The sequence shown here is derived from an EMBL/GenBank/DDBJ whole genome shotgun (WGS) entry which is preliminary data.</text>
</comment>
<evidence type="ECO:0000313" key="2">
    <source>
        <dbReference type="Proteomes" id="UP001231518"/>
    </source>
</evidence>
<reference evidence="1" key="1">
    <citation type="submission" date="2023-03" db="EMBL/GenBank/DDBJ databases">
        <title>Chromosome-level genomes of two armyworms, Mythimna separata and Mythimna loreyi, provide insights into the biosynthesis and reception of sex pheromones.</title>
        <authorList>
            <person name="Zhao H."/>
        </authorList>
    </citation>
    <scope>NUCLEOTIDE SEQUENCE</scope>
    <source>
        <strain evidence="1">BeijingLab</strain>
        <tissue evidence="1">Pupa</tissue>
    </source>
</reference>
<keyword evidence="2" id="KW-1185">Reference proteome</keyword>